<feature type="compositionally biased region" description="Basic and acidic residues" evidence="5">
    <location>
        <begin position="9"/>
        <end position="22"/>
    </location>
</feature>
<sequence>MAVAGSVNKEIEEDRTSARDADNQPYRQQQTKRGLSPRHVQLMMIAGAIGIGLFVGVGGVLRKAGPLPLIIGYIIYGVGFIYPTSLAVAEMLAWLPLRGSIYELAARYVDPALGFAMGWTYFFAGAMLVCTEYSAVATVIQFWNTSVNPAVWVAIVMVVCVLLNLVAVKWYGESEFVMSSTKILLLTGLVLATIITMAGGNPNHDPYGFRNWSGGNFVHSYYAEGATGVFLSICVSVRYAGFTVAGPDILALAAAEMRNPRKTIPSVAKVILYRIVGVYIVGIVAVGIICSSRDPRLMGAIDSGEAGAAASPWVLGLMNVGISGFLPGFINALIMLSGWSCGNAYLYSSSRTLYSLAQDGKAPKILLKCTKSGAPWVCVMVVSAISCLAFLVASNSTIEVFNWFVDLTTVSLVVNATAMSWVFLGWRRALKKKGVPLVGKNHFKAPGRLAKLLGRKSQHPEVNDETIIFPYVAPGGWFFPYTSLLLGSCVCLFIGFDVFYPFSYRGFITSYFGLVWFFGMFLFWKIFKRTRFVNAAEVDIFAGGLKQEIDDECRHWEEGADDTEKATQSVKNWVRKALSKPAV</sequence>
<dbReference type="GO" id="GO:0016020">
    <property type="term" value="C:membrane"/>
    <property type="evidence" value="ECO:0007669"/>
    <property type="project" value="UniProtKB-SubCell"/>
</dbReference>
<feature type="domain" description="Amino acid permease/ SLC12A" evidence="7">
    <location>
        <begin position="39"/>
        <end position="434"/>
    </location>
</feature>
<feature type="transmembrane region" description="Helical" evidence="6">
    <location>
        <begin position="42"/>
        <end position="61"/>
    </location>
</feature>
<feature type="transmembrane region" description="Helical" evidence="6">
    <location>
        <begin position="183"/>
        <end position="201"/>
    </location>
</feature>
<feature type="region of interest" description="Disordered" evidence="5">
    <location>
        <begin position="1"/>
        <end position="34"/>
    </location>
</feature>
<keyword evidence="3 6" id="KW-1133">Transmembrane helix</keyword>
<comment type="caution">
    <text evidence="8">The sequence shown here is derived from an EMBL/GenBank/DDBJ whole genome shotgun (WGS) entry which is preliminary data.</text>
</comment>
<keyword evidence="2 6" id="KW-0812">Transmembrane</keyword>
<evidence type="ECO:0000256" key="1">
    <source>
        <dbReference type="ARBA" id="ARBA00004141"/>
    </source>
</evidence>
<dbReference type="PANTHER" id="PTHR43341:SF39">
    <property type="entry name" value="AMINO ACID TRANSPORTER (EUROFUNG)-RELATED"/>
    <property type="match status" value="1"/>
</dbReference>
<dbReference type="Pfam" id="PF00324">
    <property type="entry name" value="AA_permease"/>
    <property type="match status" value="1"/>
</dbReference>
<comment type="subcellular location">
    <subcellularLocation>
        <location evidence="1">Membrane</location>
        <topology evidence="1">Multi-pass membrane protein</topology>
    </subcellularLocation>
</comment>
<keyword evidence="4 6" id="KW-0472">Membrane</keyword>
<feature type="transmembrane region" description="Helical" evidence="6">
    <location>
        <begin position="502"/>
        <end position="524"/>
    </location>
</feature>
<proteinExistence type="predicted"/>
<gene>
    <name evidence="8" type="ORF">CBYS24578_00014508</name>
</gene>
<evidence type="ECO:0000313" key="9">
    <source>
        <dbReference type="Proteomes" id="UP000754883"/>
    </source>
</evidence>
<feature type="transmembrane region" description="Helical" evidence="6">
    <location>
        <begin position="73"/>
        <end position="97"/>
    </location>
</feature>
<protein>
    <recommendedName>
        <fullName evidence="7">Amino acid permease/ SLC12A domain-containing protein</fullName>
    </recommendedName>
</protein>
<feature type="transmembrane region" description="Helical" evidence="6">
    <location>
        <begin position="271"/>
        <end position="289"/>
    </location>
</feature>
<evidence type="ECO:0000256" key="2">
    <source>
        <dbReference type="ARBA" id="ARBA00022692"/>
    </source>
</evidence>
<dbReference type="InterPro" id="IPR050524">
    <property type="entry name" value="APC_YAT"/>
</dbReference>
<dbReference type="Gene3D" id="1.20.1740.10">
    <property type="entry name" value="Amino acid/polyamine transporter I"/>
    <property type="match status" value="1"/>
</dbReference>
<feature type="transmembrane region" description="Helical" evidence="6">
    <location>
        <begin position="118"/>
        <end position="143"/>
    </location>
</feature>
<evidence type="ECO:0000313" key="8">
    <source>
        <dbReference type="EMBL" id="CAG9996382.1"/>
    </source>
</evidence>
<dbReference type="GO" id="GO:0015171">
    <property type="term" value="F:amino acid transmembrane transporter activity"/>
    <property type="evidence" value="ECO:0007669"/>
    <property type="project" value="TreeGrafter"/>
</dbReference>
<feature type="transmembrane region" description="Helical" evidence="6">
    <location>
        <begin position="477"/>
        <end position="496"/>
    </location>
</feature>
<evidence type="ECO:0000256" key="4">
    <source>
        <dbReference type="ARBA" id="ARBA00023136"/>
    </source>
</evidence>
<evidence type="ECO:0000256" key="5">
    <source>
        <dbReference type="SAM" id="MobiDB-lite"/>
    </source>
</evidence>
<accession>A0A9N9Y7Z1</accession>
<name>A0A9N9Y7Z1_9HYPO</name>
<dbReference type="Proteomes" id="UP000754883">
    <property type="component" value="Unassembled WGS sequence"/>
</dbReference>
<keyword evidence="9" id="KW-1185">Reference proteome</keyword>
<dbReference type="AlphaFoldDB" id="A0A9N9Y7Z1"/>
<evidence type="ECO:0000259" key="7">
    <source>
        <dbReference type="Pfam" id="PF00324"/>
    </source>
</evidence>
<feature type="transmembrane region" description="Helical" evidence="6">
    <location>
        <begin position="374"/>
        <end position="394"/>
    </location>
</feature>
<evidence type="ECO:0000256" key="6">
    <source>
        <dbReference type="SAM" id="Phobius"/>
    </source>
</evidence>
<dbReference type="InterPro" id="IPR004841">
    <property type="entry name" value="AA-permease/SLC12A_dom"/>
</dbReference>
<organism evidence="8 9">
    <name type="scientific">Clonostachys byssicola</name>
    <dbReference type="NCBI Taxonomy" id="160290"/>
    <lineage>
        <taxon>Eukaryota</taxon>
        <taxon>Fungi</taxon>
        <taxon>Dikarya</taxon>
        <taxon>Ascomycota</taxon>
        <taxon>Pezizomycotina</taxon>
        <taxon>Sordariomycetes</taxon>
        <taxon>Hypocreomycetidae</taxon>
        <taxon>Hypocreales</taxon>
        <taxon>Bionectriaceae</taxon>
        <taxon>Clonostachys</taxon>
    </lineage>
</organism>
<dbReference type="EMBL" id="CABFNO020001538">
    <property type="protein sequence ID" value="CAG9996382.1"/>
    <property type="molecule type" value="Genomic_DNA"/>
</dbReference>
<reference evidence="8" key="1">
    <citation type="submission" date="2021-10" db="EMBL/GenBank/DDBJ databases">
        <authorList>
            <person name="Piombo E."/>
        </authorList>
    </citation>
    <scope>NUCLEOTIDE SEQUENCE</scope>
</reference>
<evidence type="ECO:0000256" key="3">
    <source>
        <dbReference type="ARBA" id="ARBA00022989"/>
    </source>
</evidence>
<feature type="transmembrane region" description="Helical" evidence="6">
    <location>
        <begin position="400"/>
        <end position="424"/>
    </location>
</feature>
<feature type="transmembrane region" description="Helical" evidence="6">
    <location>
        <begin position="149"/>
        <end position="171"/>
    </location>
</feature>
<dbReference type="PANTHER" id="PTHR43341">
    <property type="entry name" value="AMINO ACID PERMEASE"/>
    <property type="match status" value="1"/>
</dbReference>
<dbReference type="OrthoDB" id="5139069at2759"/>